<dbReference type="FunFam" id="1.20.1280.290:FF:000009">
    <property type="entry name" value="PQ loop repeat family protein"/>
    <property type="match status" value="1"/>
</dbReference>
<evidence type="ECO:0000313" key="10">
    <source>
        <dbReference type="Proteomes" id="UP000030651"/>
    </source>
</evidence>
<evidence type="ECO:0000256" key="3">
    <source>
        <dbReference type="ARBA" id="ARBA00022989"/>
    </source>
</evidence>
<dbReference type="FunFam" id="1.20.1280.290:FF:000012">
    <property type="entry name" value="Vacuolar membrane PQ loop repeat protein"/>
    <property type="match status" value="1"/>
</dbReference>
<feature type="transmembrane region" description="Helical" evidence="8">
    <location>
        <begin position="164"/>
        <end position="185"/>
    </location>
</feature>
<keyword evidence="3 8" id="KW-1133">Transmembrane helix</keyword>
<dbReference type="RefSeq" id="XP_007830638.1">
    <property type="nucleotide sequence ID" value="XM_007832447.1"/>
</dbReference>
<keyword evidence="10" id="KW-1185">Reference proteome</keyword>
<dbReference type="Pfam" id="PF04193">
    <property type="entry name" value="PQ-loop"/>
    <property type="match status" value="2"/>
</dbReference>
<feature type="compositionally biased region" description="Polar residues" evidence="7">
    <location>
        <begin position="136"/>
        <end position="150"/>
    </location>
</feature>
<name>W3XKT5_PESFW</name>
<feature type="transmembrane region" description="Helical" evidence="8">
    <location>
        <begin position="274"/>
        <end position="294"/>
    </location>
</feature>
<dbReference type="Gene3D" id="1.20.1280.290">
    <property type="match status" value="2"/>
</dbReference>
<protein>
    <recommendedName>
        <fullName evidence="11">Vacuolar amino acid transporter YPQ3</fullName>
    </recommendedName>
</protein>
<evidence type="ECO:0000256" key="2">
    <source>
        <dbReference type="ARBA" id="ARBA00022692"/>
    </source>
</evidence>
<proteinExistence type="inferred from homology"/>
<feature type="region of interest" description="Disordered" evidence="7">
    <location>
        <begin position="105"/>
        <end position="155"/>
    </location>
</feature>
<dbReference type="GO" id="GO:0098852">
    <property type="term" value="C:lytic vacuole membrane"/>
    <property type="evidence" value="ECO:0007669"/>
    <property type="project" value="UniProtKB-ARBA"/>
</dbReference>
<dbReference type="Proteomes" id="UP000030651">
    <property type="component" value="Unassembled WGS sequence"/>
</dbReference>
<comment type="catalytic activity">
    <reaction evidence="6">
        <text>L-histidine(out) + L-arginine(in) = L-histidine(in) + L-arginine(out)</text>
        <dbReference type="Rhea" id="RHEA:71063"/>
        <dbReference type="ChEBI" id="CHEBI:32682"/>
        <dbReference type="ChEBI" id="CHEBI:57595"/>
    </reaction>
</comment>
<feature type="transmembrane region" description="Helical" evidence="8">
    <location>
        <begin position="205"/>
        <end position="223"/>
    </location>
</feature>
<evidence type="ECO:0000256" key="7">
    <source>
        <dbReference type="SAM" id="MobiDB-lite"/>
    </source>
</evidence>
<dbReference type="OMA" id="CIADALM"/>
<dbReference type="PANTHER" id="PTHR16201:SF44">
    <property type="entry name" value="SEVEN TRANSMEMBRANE PROTEIN 1"/>
    <property type="match status" value="1"/>
</dbReference>
<feature type="transmembrane region" description="Helical" evidence="8">
    <location>
        <begin position="12"/>
        <end position="34"/>
    </location>
</feature>
<evidence type="ECO:0000256" key="5">
    <source>
        <dbReference type="ARBA" id="ARBA00038039"/>
    </source>
</evidence>
<evidence type="ECO:0008006" key="11">
    <source>
        <dbReference type="Google" id="ProtNLM"/>
    </source>
</evidence>
<dbReference type="AlphaFoldDB" id="W3XKT5"/>
<dbReference type="GO" id="GO:0034486">
    <property type="term" value="P:vacuolar transmembrane transport"/>
    <property type="evidence" value="ECO:0007669"/>
    <property type="project" value="UniProtKB-ARBA"/>
</dbReference>
<feature type="transmembrane region" description="Helical" evidence="8">
    <location>
        <begin position="76"/>
        <end position="94"/>
    </location>
</feature>
<organism evidence="9 10">
    <name type="scientific">Pestalotiopsis fici (strain W106-1 / CGMCC3.15140)</name>
    <dbReference type="NCBI Taxonomy" id="1229662"/>
    <lineage>
        <taxon>Eukaryota</taxon>
        <taxon>Fungi</taxon>
        <taxon>Dikarya</taxon>
        <taxon>Ascomycota</taxon>
        <taxon>Pezizomycotina</taxon>
        <taxon>Sordariomycetes</taxon>
        <taxon>Xylariomycetidae</taxon>
        <taxon>Amphisphaeriales</taxon>
        <taxon>Sporocadaceae</taxon>
        <taxon>Pestalotiopsis</taxon>
    </lineage>
</organism>
<dbReference type="InParanoid" id="W3XKT5"/>
<evidence type="ECO:0000256" key="4">
    <source>
        <dbReference type="ARBA" id="ARBA00023136"/>
    </source>
</evidence>
<dbReference type="SMART" id="SM00679">
    <property type="entry name" value="CTNS"/>
    <property type="match status" value="2"/>
</dbReference>
<reference evidence="10" key="1">
    <citation type="journal article" date="2015" name="BMC Genomics">
        <title>Genomic and transcriptomic analysis of the endophytic fungus Pestalotiopsis fici reveals its lifestyle and high potential for synthesis of natural products.</title>
        <authorList>
            <person name="Wang X."/>
            <person name="Zhang X."/>
            <person name="Liu L."/>
            <person name="Xiang M."/>
            <person name="Wang W."/>
            <person name="Sun X."/>
            <person name="Che Y."/>
            <person name="Guo L."/>
            <person name="Liu G."/>
            <person name="Guo L."/>
            <person name="Wang C."/>
            <person name="Yin W.B."/>
            <person name="Stadler M."/>
            <person name="Zhang X."/>
            <person name="Liu X."/>
        </authorList>
    </citation>
    <scope>NUCLEOTIDE SEQUENCE [LARGE SCALE GENOMIC DNA]</scope>
    <source>
        <strain evidence="10">W106-1 / CGMCC3.15140</strain>
    </source>
</reference>
<comment type="subcellular location">
    <subcellularLocation>
        <location evidence="1">Membrane</location>
        <topology evidence="1">Multi-pass membrane protein</topology>
    </subcellularLocation>
</comment>
<evidence type="ECO:0000256" key="8">
    <source>
        <dbReference type="SAM" id="Phobius"/>
    </source>
</evidence>
<comment type="similarity">
    <text evidence="5">Belongs to the laat-1 family.</text>
</comment>
<dbReference type="eggNOG" id="KOG2913">
    <property type="taxonomic scope" value="Eukaryota"/>
</dbReference>
<dbReference type="KEGG" id="pfy:PFICI_03866"/>
<dbReference type="EMBL" id="KI912110">
    <property type="protein sequence ID" value="ETS85841.1"/>
    <property type="molecule type" value="Genomic_DNA"/>
</dbReference>
<dbReference type="InterPro" id="IPR051415">
    <property type="entry name" value="LAAT-1"/>
</dbReference>
<accession>W3XKT5</accession>
<keyword evidence="4 8" id="KW-0472">Membrane</keyword>
<dbReference type="HOGENOM" id="CLU_019699_0_0_1"/>
<feature type="compositionally biased region" description="Basic and acidic residues" evidence="7">
    <location>
        <begin position="105"/>
        <end position="114"/>
    </location>
</feature>
<sequence length="309" mass="34054">MDPSKDVPPVKVFSNVLGCVSLVAWIFVLVPQLLENYRTKRTDGLSVGFLIIWILGDIANLSGALVTGIAPSAIQLAAYFCLSDAVLIAQYVYYNAVNAERAHRMEGSGDHHSETSPLINPRRTQPGGGAYHQRPGSATQEESGLHSSLPTAPHEQHTSGKNYWLQNVVAVVAVYLIGVLVWYVSDKAGLWNTVEEPNMPTEDTPLSNVGIALGYLSAVLYLCARIPQILKNHRQKSCEGLAILLFIFSVTGNLTYGLSISLYSQESHYVSNMIPWLVGSLGTILEDFVIFYQFRLYSPRRRLPTAEET</sequence>
<evidence type="ECO:0000256" key="1">
    <source>
        <dbReference type="ARBA" id="ARBA00004141"/>
    </source>
</evidence>
<evidence type="ECO:0000256" key="6">
    <source>
        <dbReference type="ARBA" id="ARBA00050768"/>
    </source>
</evidence>
<gene>
    <name evidence="9" type="ORF">PFICI_03866</name>
</gene>
<dbReference type="GeneID" id="19268879"/>
<keyword evidence="2 8" id="KW-0812">Transmembrane</keyword>
<dbReference type="GO" id="GO:0015174">
    <property type="term" value="F:basic amino acid transmembrane transporter activity"/>
    <property type="evidence" value="ECO:0007669"/>
    <property type="project" value="UniProtKB-ARBA"/>
</dbReference>
<evidence type="ECO:0000313" key="9">
    <source>
        <dbReference type="EMBL" id="ETS85841.1"/>
    </source>
</evidence>
<dbReference type="OrthoDB" id="8048523at2759"/>
<feature type="transmembrane region" description="Helical" evidence="8">
    <location>
        <begin position="46"/>
        <end position="70"/>
    </location>
</feature>
<feature type="transmembrane region" description="Helical" evidence="8">
    <location>
        <begin position="243"/>
        <end position="262"/>
    </location>
</feature>
<dbReference type="PANTHER" id="PTHR16201">
    <property type="entry name" value="SEVEN TRANSMEMBRANE PROTEIN 1-RELATED"/>
    <property type="match status" value="1"/>
</dbReference>
<dbReference type="InterPro" id="IPR006603">
    <property type="entry name" value="PQ-loop_rpt"/>
</dbReference>